<sequence>MTNITLTAAFEDVSTLQAHGSRLMRITAFNTSYAIRQNMIGQLLAIQSAGHFPDNYRPSHQLSCKSWYYLK</sequence>
<accession>A0A975MN43</accession>
<dbReference type="KEGG" id="mpad:KEF85_16625"/>
<evidence type="ECO:0000313" key="2">
    <source>
        <dbReference type="Proteomes" id="UP000676649"/>
    </source>
</evidence>
<evidence type="ECO:0000313" key="1">
    <source>
        <dbReference type="EMBL" id="QWF70906.1"/>
    </source>
</evidence>
<protein>
    <submittedName>
        <fullName evidence="1">Uncharacterized protein</fullName>
    </submittedName>
</protein>
<reference evidence="1" key="1">
    <citation type="submission" date="2021-04" db="EMBL/GenBank/DDBJ databases">
        <title>Draft genome sequence data of methanotrophic Methylovulum sp. strain S1L and Methylomonas sp. strain S2AM isolated from boreal lake water columns.</title>
        <authorList>
            <person name="Rissanen A.J."/>
            <person name="Mangayil R."/>
            <person name="Svenning M.M."/>
            <person name="Khanongnuch R."/>
        </authorList>
    </citation>
    <scope>NUCLEOTIDE SEQUENCE</scope>
    <source>
        <strain evidence="1">S2AM</strain>
    </source>
</reference>
<name>A0A975MN43_9GAMM</name>
<dbReference type="EMBL" id="CP073754">
    <property type="protein sequence ID" value="QWF70906.1"/>
    <property type="molecule type" value="Genomic_DNA"/>
</dbReference>
<gene>
    <name evidence="1" type="ORF">KEF85_16625</name>
</gene>
<dbReference type="RefSeq" id="WP_215582405.1">
    <property type="nucleotide sequence ID" value="NZ_CP073754.1"/>
</dbReference>
<dbReference type="Proteomes" id="UP000676649">
    <property type="component" value="Chromosome"/>
</dbReference>
<keyword evidence="2" id="KW-1185">Reference proteome</keyword>
<proteinExistence type="predicted"/>
<dbReference type="AlphaFoldDB" id="A0A975MN43"/>
<organism evidence="1 2">
    <name type="scientific">Methylomonas paludis</name>
    <dbReference type="NCBI Taxonomy" id="1173101"/>
    <lineage>
        <taxon>Bacteria</taxon>
        <taxon>Pseudomonadati</taxon>
        <taxon>Pseudomonadota</taxon>
        <taxon>Gammaproteobacteria</taxon>
        <taxon>Methylococcales</taxon>
        <taxon>Methylococcaceae</taxon>
        <taxon>Methylomonas</taxon>
    </lineage>
</organism>